<feature type="transmembrane region" description="Helical" evidence="5">
    <location>
        <begin position="83"/>
        <end position="104"/>
    </location>
</feature>
<dbReference type="EMBL" id="CP147711">
    <property type="protein sequence ID" value="WXC79621.1"/>
    <property type="molecule type" value="Genomic_DNA"/>
</dbReference>
<dbReference type="InterPro" id="IPR020846">
    <property type="entry name" value="MFS_dom"/>
</dbReference>
<keyword evidence="4 5" id="KW-0472">Membrane</keyword>
<dbReference type="PROSITE" id="PS50850">
    <property type="entry name" value="MFS"/>
    <property type="match status" value="1"/>
</dbReference>
<organism evidence="7 8">
    <name type="scientific">Bradyrhizobium septentrionale</name>
    <dbReference type="NCBI Taxonomy" id="1404411"/>
    <lineage>
        <taxon>Bacteria</taxon>
        <taxon>Pseudomonadati</taxon>
        <taxon>Pseudomonadota</taxon>
        <taxon>Alphaproteobacteria</taxon>
        <taxon>Hyphomicrobiales</taxon>
        <taxon>Nitrobacteraceae</taxon>
        <taxon>Bradyrhizobium</taxon>
    </lineage>
</organism>
<dbReference type="Pfam" id="PF07690">
    <property type="entry name" value="MFS_1"/>
    <property type="match status" value="2"/>
</dbReference>
<dbReference type="PANTHER" id="PTHR23508:SF10">
    <property type="entry name" value="CARBOXYLIC ACID TRANSPORTER PROTEIN HOMOLOG"/>
    <property type="match status" value="1"/>
</dbReference>
<reference evidence="7" key="2">
    <citation type="submission" date="2024-03" db="EMBL/GenBank/DDBJ databases">
        <authorList>
            <person name="Bromfield E.S.P."/>
            <person name="Cloutier S."/>
        </authorList>
    </citation>
    <scope>NUCLEOTIDE SEQUENCE</scope>
    <source>
        <strain evidence="7">5S5</strain>
    </source>
</reference>
<dbReference type="Proteomes" id="UP001432046">
    <property type="component" value="Chromosome"/>
</dbReference>
<comment type="subcellular location">
    <subcellularLocation>
        <location evidence="1">Membrane</location>
        <topology evidence="1">Multi-pass membrane protein</topology>
    </subcellularLocation>
</comment>
<dbReference type="InterPro" id="IPR011701">
    <property type="entry name" value="MFS"/>
</dbReference>
<dbReference type="PANTHER" id="PTHR23508">
    <property type="entry name" value="CARBOXYLIC ACID TRANSPORTER PROTEIN HOMOLOG"/>
    <property type="match status" value="1"/>
</dbReference>
<evidence type="ECO:0000256" key="4">
    <source>
        <dbReference type="ARBA" id="ARBA00023136"/>
    </source>
</evidence>
<feature type="transmembrane region" description="Helical" evidence="5">
    <location>
        <begin position="137"/>
        <end position="157"/>
    </location>
</feature>
<gene>
    <name evidence="7" type="ORF">WDK88_41820</name>
</gene>
<evidence type="ECO:0000256" key="3">
    <source>
        <dbReference type="ARBA" id="ARBA00022989"/>
    </source>
</evidence>
<dbReference type="Gene3D" id="1.20.1250.20">
    <property type="entry name" value="MFS general substrate transporter like domains"/>
    <property type="match status" value="1"/>
</dbReference>
<feature type="transmembrane region" description="Helical" evidence="5">
    <location>
        <begin position="340"/>
        <end position="360"/>
    </location>
</feature>
<sequence length="475" mass="50385">MFNIQNDATLPSSRFGVTGELRPDDVIDIPAVIDAKPVGAFQAWVLVLLGLTVIIDGFDVQAMGFVAPAIIEAWGVDKASLGPVFGAGLLGMLLGSLLFSLLADRLGRRPVLIWATLAFALCMLATPFVTTIEDLRWIRLLTGFGLGAIMPNAMALAGEFSPKRNRVTLMMLVSCGFTIGAVLGGIISAALIPIWGWQSIFVVGGVIPLLLAIAIFAQIPESLLFSVLHGKGLDQVAACLRRIDPALVVTANTRFIMSEPDHKSVPVVELFRGGRARTTLLLWIINFMNLLNLYFLSSWLPTIAKSAGFSTSTAVLLGTALQIGGVAGTLLMGPIIDRIGFLKVLVPVFLVATVTIATIGQPGLSLAMLVMVVSITGLCIVGGQPAVNAMAAIYYPTALRSTGVGWSLGVGRIGSILGPVIGGELIRMNWSNADLFFAVAVPAAVSSLMLILLAWKPRIRRIRFGQSQRQAPGSF</sequence>
<dbReference type="InterPro" id="IPR036259">
    <property type="entry name" value="MFS_trans_sf"/>
</dbReference>
<evidence type="ECO:0000256" key="2">
    <source>
        <dbReference type="ARBA" id="ARBA00022692"/>
    </source>
</evidence>
<keyword evidence="8" id="KW-1185">Reference proteome</keyword>
<feature type="transmembrane region" description="Helical" evidence="5">
    <location>
        <begin position="169"/>
        <end position="194"/>
    </location>
</feature>
<name>A0ABZ2NXC7_9BRAD</name>
<dbReference type="SUPFAM" id="SSF103473">
    <property type="entry name" value="MFS general substrate transporter"/>
    <property type="match status" value="1"/>
</dbReference>
<feature type="transmembrane region" description="Helical" evidence="5">
    <location>
        <begin position="111"/>
        <end position="131"/>
    </location>
</feature>
<dbReference type="InterPro" id="IPR005829">
    <property type="entry name" value="Sugar_transporter_CS"/>
</dbReference>
<feature type="domain" description="Major facilitator superfamily (MFS) profile" evidence="6">
    <location>
        <begin position="45"/>
        <end position="458"/>
    </location>
</feature>
<reference evidence="7" key="1">
    <citation type="journal article" date="2021" name="Int. J. Syst. Evol. Microbiol.">
        <title>Bradyrhizobium septentrionale sp. nov. (sv. septentrionale) and Bradyrhizobium quebecense sp. nov. (sv. septentrionale) associated with legumes native to Canada possess rearranged symbiosis genes and numerous insertion sequences.</title>
        <authorList>
            <person name="Bromfield E.S.P."/>
            <person name="Cloutier S."/>
        </authorList>
    </citation>
    <scope>NUCLEOTIDE SEQUENCE</scope>
    <source>
        <strain evidence="7">5S5</strain>
    </source>
</reference>
<evidence type="ECO:0000259" key="6">
    <source>
        <dbReference type="PROSITE" id="PS50850"/>
    </source>
</evidence>
<feature type="transmembrane region" description="Helical" evidence="5">
    <location>
        <begin position="435"/>
        <end position="455"/>
    </location>
</feature>
<evidence type="ECO:0000256" key="5">
    <source>
        <dbReference type="SAM" id="Phobius"/>
    </source>
</evidence>
<dbReference type="RefSeq" id="WP_338822858.1">
    <property type="nucleotide sequence ID" value="NZ_CP147708.1"/>
</dbReference>
<proteinExistence type="predicted"/>
<accession>A0ABZ2NXC7</accession>
<feature type="transmembrane region" description="Helical" evidence="5">
    <location>
        <begin position="43"/>
        <end position="71"/>
    </location>
</feature>
<protein>
    <submittedName>
        <fullName evidence="7">Aromatic acid/H+ symport family MFS transporter</fullName>
    </submittedName>
</protein>
<feature type="transmembrane region" description="Helical" evidence="5">
    <location>
        <begin position="403"/>
        <end position="423"/>
    </location>
</feature>
<keyword evidence="2 5" id="KW-0812">Transmembrane</keyword>
<evidence type="ECO:0000256" key="1">
    <source>
        <dbReference type="ARBA" id="ARBA00004141"/>
    </source>
</evidence>
<evidence type="ECO:0000313" key="8">
    <source>
        <dbReference type="Proteomes" id="UP001432046"/>
    </source>
</evidence>
<keyword evidence="3 5" id="KW-1133">Transmembrane helix</keyword>
<feature type="transmembrane region" description="Helical" evidence="5">
    <location>
        <begin position="200"/>
        <end position="219"/>
    </location>
</feature>
<feature type="transmembrane region" description="Helical" evidence="5">
    <location>
        <begin position="280"/>
        <end position="300"/>
    </location>
</feature>
<feature type="transmembrane region" description="Helical" evidence="5">
    <location>
        <begin position="366"/>
        <end position="391"/>
    </location>
</feature>
<feature type="transmembrane region" description="Helical" evidence="5">
    <location>
        <begin position="312"/>
        <end position="333"/>
    </location>
</feature>
<dbReference type="PROSITE" id="PS00217">
    <property type="entry name" value="SUGAR_TRANSPORT_2"/>
    <property type="match status" value="1"/>
</dbReference>
<evidence type="ECO:0000313" key="7">
    <source>
        <dbReference type="EMBL" id="WXC79621.1"/>
    </source>
</evidence>
<dbReference type="CDD" id="cd17365">
    <property type="entry name" value="MFS_PcaK_like"/>
    <property type="match status" value="1"/>
</dbReference>